<dbReference type="PANTHER" id="PTHR10098">
    <property type="entry name" value="RAPSYN-RELATED"/>
    <property type="match status" value="1"/>
</dbReference>
<keyword evidence="1" id="KW-0802">TPR repeat</keyword>
<dbReference type="Proteomes" id="UP000782312">
    <property type="component" value="Unassembled WGS sequence"/>
</dbReference>
<sequence length="975" mass="102604">MMGLYGTLGLVGLLAGACLAALWLYHRRAGRRGSFPADAWEPYLQKGGQPTPWGTGVPEEVERVAGGDEAPQEPERQYVASSRASDGSIPSRMKALEAIPISAGEERRREEQKRQMEAASVPKPLRPPDEAEGGEEALDLISSAPAGPPRAPGPPPAPPASISPGPREAPASHGGASSGNGGRRPWWENLPAPKEAPFRLTVAQLMGLAVTDAAAPSSPAAPADPAALPWRPHISVSPEERPPLVSEALAPAPPARDEEPAREEGEEGDFLGLGAGEAPAYSGFDEAAAALPGEPASAAPGPPREPESAPPGAGEAAPEEVSLFDEEAAASEAPAPDLFLKEEETAPFPAEEEEEPDAPPAASRAVPPAAPIGDAPVFAEEPGETAGEGSAAGGEGAAGEEALFLMDEEAIEEAPAAPREAGEARRAPEEADLPALPSEEEEPDVIEEARAPGEEEGAILLEELEEEPPAAAAPAPSAPAETETGERPPDLPSEEEGGADVFAVLRSERGLPEEDVSEEPIGNALLYEENEALENISKQGEVAPSPGRPGEPPAPPPPPLPEAPALPAAESPSAMPDEDDLPREEEEAPVPAASPADLVRKLAADHCPGDLLFAEEGEVRLPAWAQGVTQAALTDLQERQAGKAAVQPEEYIRLGIVEHLLGRHDEASSHFKEALRRARRLGPVLNALAVATFARGKVDPAISYCKEAVREAGGDASLRAAAFRNLGYFYQVKGDHARAAEATASAIEALGTKGDPAQLSRLHLRAGQLLRRLGDAGRAREHLAESASHFRKSGEHAEWARALVALASVQTQLGDADAALKNLEEASRACREMGDAAGEALVLGQMGGTYTALDQFTRALSYYEKAVAIHRELGNRKGEAAHLSNIGNIHYFRGDLEEAEEAYERALRINREEDHLVGQATSLGNLGRLHLEQGALDKARLRLTEARDLFKEAGSEEQLEKVRAMLEEVDRAQGL</sequence>
<dbReference type="Pfam" id="PF13432">
    <property type="entry name" value="TPR_16"/>
    <property type="match status" value="1"/>
</dbReference>
<evidence type="ECO:0000313" key="4">
    <source>
        <dbReference type="Proteomes" id="UP000782312"/>
    </source>
</evidence>
<feature type="compositionally biased region" description="Low complexity" evidence="2">
    <location>
        <begin position="565"/>
        <end position="574"/>
    </location>
</feature>
<feature type="compositionally biased region" description="Pro residues" evidence="2">
    <location>
        <begin position="146"/>
        <end position="161"/>
    </location>
</feature>
<feature type="compositionally biased region" description="Low complexity" evidence="2">
    <location>
        <begin position="286"/>
        <end position="299"/>
    </location>
</feature>
<dbReference type="Pfam" id="PF13424">
    <property type="entry name" value="TPR_12"/>
    <property type="match status" value="2"/>
</dbReference>
<evidence type="ECO:0000313" key="3">
    <source>
        <dbReference type="EMBL" id="MBI3128077.1"/>
    </source>
</evidence>
<feature type="compositionally biased region" description="Low complexity" evidence="2">
    <location>
        <begin position="162"/>
        <end position="175"/>
    </location>
</feature>
<protein>
    <submittedName>
        <fullName evidence="3">Tetratricopeptide repeat protein</fullName>
    </submittedName>
</protein>
<organism evidence="3 4">
    <name type="scientific">Tectimicrobiota bacterium</name>
    <dbReference type="NCBI Taxonomy" id="2528274"/>
    <lineage>
        <taxon>Bacteria</taxon>
        <taxon>Pseudomonadati</taxon>
        <taxon>Nitrospinota/Tectimicrobiota group</taxon>
        <taxon>Candidatus Tectimicrobiota</taxon>
    </lineage>
</organism>
<feature type="compositionally biased region" description="Acidic residues" evidence="2">
    <location>
        <begin position="454"/>
        <end position="468"/>
    </location>
</feature>
<accession>A0A932HZD6</accession>
<dbReference type="SMART" id="SM00028">
    <property type="entry name" value="TPR"/>
    <property type="match status" value="8"/>
</dbReference>
<feature type="compositionally biased region" description="Acidic residues" evidence="2">
    <location>
        <begin position="576"/>
        <end position="588"/>
    </location>
</feature>
<dbReference type="InterPro" id="IPR011990">
    <property type="entry name" value="TPR-like_helical_dom_sf"/>
</dbReference>
<gene>
    <name evidence="3" type="ORF">HYZ11_10775</name>
</gene>
<dbReference type="EMBL" id="JACPUR010000023">
    <property type="protein sequence ID" value="MBI3128077.1"/>
    <property type="molecule type" value="Genomic_DNA"/>
</dbReference>
<evidence type="ECO:0000256" key="1">
    <source>
        <dbReference type="PROSITE-ProRule" id="PRU00339"/>
    </source>
</evidence>
<dbReference type="SUPFAM" id="SSF81901">
    <property type="entry name" value="HCP-like"/>
    <property type="match status" value="1"/>
</dbReference>
<feature type="compositionally biased region" description="Basic and acidic residues" evidence="2">
    <location>
        <begin position="420"/>
        <end position="429"/>
    </location>
</feature>
<feature type="compositionally biased region" description="Basic and acidic residues" evidence="2">
    <location>
        <begin position="104"/>
        <end position="116"/>
    </location>
</feature>
<feature type="repeat" description="TPR" evidence="1">
    <location>
        <begin position="880"/>
        <end position="913"/>
    </location>
</feature>
<dbReference type="Gene3D" id="1.25.40.10">
    <property type="entry name" value="Tetratricopeptide repeat domain"/>
    <property type="match status" value="2"/>
</dbReference>
<feature type="repeat" description="TPR" evidence="1">
    <location>
        <begin position="840"/>
        <end position="873"/>
    </location>
</feature>
<feature type="compositionally biased region" description="Pro residues" evidence="2">
    <location>
        <begin position="546"/>
        <end position="564"/>
    </location>
</feature>
<feature type="compositionally biased region" description="Low complexity" evidence="2">
    <location>
        <begin position="213"/>
        <end position="227"/>
    </location>
</feature>
<dbReference type="InterPro" id="IPR019734">
    <property type="entry name" value="TPR_rpt"/>
</dbReference>
<reference evidence="3" key="1">
    <citation type="submission" date="2020-07" db="EMBL/GenBank/DDBJ databases">
        <title>Huge and variable diversity of episymbiotic CPR bacteria and DPANN archaea in groundwater ecosystems.</title>
        <authorList>
            <person name="He C.Y."/>
            <person name="Keren R."/>
            <person name="Whittaker M."/>
            <person name="Farag I.F."/>
            <person name="Doudna J."/>
            <person name="Cate J.H.D."/>
            <person name="Banfield J.F."/>
        </authorList>
    </citation>
    <scope>NUCLEOTIDE SEQUENCE</scope>
    <source>
        <strain evidence="3">NC_groundwater_763_Ag_S-0.2um_68_21</strain>
    </source>
</reference>
<dbReference type="PROSITE" id="PS50005">
    <property type="entry name" value="TPR"/>
    <property type="match status" value="2"/>
</dbReference>
<feature type="compositionally biased region" description="Low complexity" evidence="2">
    <location>
        <begin position="469"/>
        <end position="482"/>
    </location>
</feature>
<evidence type="ECO:0000256" key="2">
    <source>
        <dbReference type="SAM" id="MobiDB-lite"/>
    </source>
</evidence>
<feature type="region of interest" description="Disordered" evidence="2">
    <location>
        <begin position="46"/>
        <end position="191"/>
    </location>
</feature>
<proteinExistence type="predicted"/>
<feature type="region of interest" description="Disordered" evidence="2">
    <location>
        <begin position="213"/>
        <end position="594"/>
    </location>
</feature>
<dbReference type="AlphaFoldDB" id="A0A932HZD6"/>
<feature type="compositionally biased region" description="Low complexity" evidence="2">
    <location>
        <begin position="310"/>
        <end position="320"/>
    </location>
</feature>
<name>A0A932HZD6_UNCTE</name>
<comment type="caution">
    <text evidence="3">The sequence shown here is derived from an EMBL/GenBank/DDBJ whole genome shotgun (WGS) entry which is preliminary data.</text>
</comment>